<accession>A0A7C2P5X4</accession>
<dbReference type="EMBL" id="DSOL01000004">
    <property type="protein sequence ID" value="HEN27115.1"/>
    <property type="molecule type" value="Genomic_DNA"/>
</dbReference>
<dbReference type="AlphaFoldDB" id="A0A7C2P5X4"/>
<reference evidence="1" key="1">
    <citation type="journal article" date="2020" name="mSystems">
        <title>Genome- and Community-Level Interaction Insights into Carbon Utilization and Element Cycling Functions of Hydrothermarchaeota in Hydrothermal Sediment.</title>
        <authorList>
            <person name="Zhou Z."/>
            <person name="Liu Y."/>
            <person name="Xu W."/>
            <person name="Pan J."/>
            <person name="Luo Z.H."/>
            <person name="Li M."/>
        </authorList>
    </citation>
    <scope>NUCLEOTIDE SEQUENCE [LARGE SCALE GENOMIC DNA]</scope>
    <source>
        <strain evidence="1">SpSt-34</strain>
        <strain evidence="2">SpSt-69</strain>
    </source>
</reference>
<name>A0A7C2P5X4_UNCW3</name>
<evidence type="ECO:0008006" key="4">
    <source>
        <dbReference type="Google" id="ProtNLM"/>
    </source>
</evidence>
<dbReference type="EMBL" id="DTDJ01000043">
    <property type="protein sequence ID" value="HGL17931.1"/>
    <property type="molecule type" value="Genomic_DNA"/>
</dbReference>
<dbReference type="EMBL" id="DTDJ01000043">
    <property type="protein sequence ID" value="HGL17976.1"/>
    <property type="molecule type" value="Genomic_DNA"/>
</dbReference>
<comment type="caution">
    <text evidence="1">The sequence shown here is derived from an EMBL/GenBank/DDBJ whole genome shotgun (WGS) entry which is preliminary data.</text>
</comment>
<organism evidence="1">
    <name type="scientific">candidate division WOR-3 bacterium</name>
    <dbReference type="NCBI Taxonomy" id="2052148"/>
    <lineage>
        <taxon>Bacteria</taxon>
        <taxon>Bacteria division WOR-3</taxon>
    </lineage>
</organism>
<evidence type="ECO:0000313" key="1">
    <source>
        <dbReference type="EMBL" id="HEN27115.1"/>
    </source>
</evidence>
<evidence type="ECO:0000313" key="3">
    <source>
        <dbReference type="EMBL" id="HGL17976.1"/>
    </source>
</evidence>
<evidence type="ECO:0000313" key="2">
    <source>
        <dbReference type="EMBL" id="HGL17931.1"/>
    </source>
</evidence>
<protein>
    <recommendedName>
        <fullName evidence="4">WD40 repeat domain-containing protein</fullName>
    </recommendedName>
</protein>
<sequence length="448" mass="51637">MFVLIFCLIISASHNGILIKRFEEAIRASLFPDGTVIYYYEKTRPPKEKEKKIREKKFEDEWAKIKEKSEETIPKMEKEVETAGEEVSNKAPVNIKPFFASLKYFIRGIMNEGMKIAYPLGKKYFINQPVVTKAGFVIEDIDGKRKEIPIDVIEFYGEEEWERIPINAVNILVSPNAKYFALVTATRGIEIYQLKDNELIKRINFLGKYPLGFSYDGKEFYFREYSEKSKFSICMLPEGFLSDKGAKTLLPEIICKSINVSLDKGDWVTDAGITGNYLFVLTKKKLYVFDLDKNELIKIIKIKGHGGRSLLVSTGEVYIASLSFELYRINLPTFDVEQISPNKFHLEENFGLHFFRLVSISPDKRYIASLFDPGLIKPKGVKNWNGSTTGESRLFIWDLEEKRPVKIYDVRLEEARGNFGAKIPVLFSPDWKYKVLHLKEGGVELWKG</sequence>
<gene>
    <name evidence="1" type="ORF">ENQ77_00260</name>
    <name evidence="2" type="ORF">ENU66_06365</name>
    <name evidence="3" type="ORF">ENU66_06600</name>
</gene>
<dbReference type="SUPFAM" id="SSF82171">
    <property type="entry name" value="DPP6 N-terminal domain-like"/>
    <property type="match status" value="1"/>
</dbReference>
<proteinExistence type="predicted"/>